<feature type="transmembrane region" description="Helical" evidence="6">
    <location>
        <begin position="290"/>
        <end position="310"/>
    </location>
</feature>
<dbReference type="InterPro" id="IPR037185">
    <property type="entry name" value="EmrE-like"/>
</dbReference>
<protein>
    <submittedName>
        <fullName evidence="8">DMT family transporter</fullName>
    </submittedName>
</protein>
<dbReference type="SUPFAM" id="SSF103481">
    <property type="entry name" value="Multidrug resistance efflux transporter EmrE"/>
    <property type="match status" value="2"/>
</dbReference>
<feature type="domain" description="EamA" evidence="7">
    <location>
        <begin position="23"/>
        <end position="154"/>
    </location>
</feature>
<dbReference type="PANTHER" id="PTHR32322">
    <property type="entry name" value="INNER MEMBRANE TRANSPORTER"/>
    <property type="match status" value="1"/>
</dbReference>
<name>A0A9D9ECW4_9BACT</name>
<evidence type="ECO:0000256" key="5">
    <source>
        <dbReference type="ARBA" id="ARBA00023136"/>
    </source>
</evidence>
<evidence type="ECO:0000256" key="2">
    <source>
        <dbReference type="ARBA" id="ARBA00007362"/>
    </source>
</evidence>
<dbReference type="EMBL" id="JADIMO010000065">
    <property type="protein sequence ID" value="MBO8445123.1"/>
    <property type="molecule type" value="Genomic_DNA"/>
</dbReference>
<gene>
    <name evidence="8" type="ORF">IAC23_05445</name>
</gene>
<feature type="domain" description="EamA" evidence="7">
    <location>
        <begin position="166"/>
        <end position="307"/>
    </location>
</feature>
<dbReference type="InterPro" id="IPR050638">
    <property type="entry name" value="AA-Vitamin_Transporters"/>
</dbReference>
<sequence>MSVDSLSASSSGIPGQKRPAAVWGYAAGIITGVTYGLNPLFAVPLIRQGISVDTILLFRYLLAVVILGGWLAVRKENFRVSRKQVSRLVLLGLLFSMSSLTLFEAYNYIPSGVATTIVFLYPVLVAIIMVFMRVYPTWQVWLAIVMTFVGVLFLCRTDGNGMLHWRGLALSFASALAYAMFIVIVNRSRTIRSVSNSLLTFYALLTGVCIFLVHGLVSQGGVSSLMKGLGHPSVWLNLTGLAVMPTVVSTATLAMATRIIGATKTSVLGVFEPVTAILVGAVAFGESITANVIIGIAITMAAITFMIVSSSKGEKTKTKKVQN</sequence>
<feature type="transmembrane region" description="Helical" evidence="6">
    <location>
        <begin position="167"/>
        <end position="186"/>
    </location>
</feature>
<keyword evidence="3 6" id="KW-0812">Transmembrane</keyword>
<comment type="subcellular location">
    <subcellularLocation>
        <location evidence="1">Membrane</location>
        <topology evidence="1">Multi-pass membrane protein</topology>
    </subcellularLocation>
</comment>
<keyword evidence="4 6" id="KW-1133">Transmembrane helix</keyword>
<dbReference type="InterPro" id="IPR000620">
    <property type="entry name" value="EamA_dom"/>
</dbReference>
<dbReference type="AlphaFoldDB" id="A0A9D9ECW4"/>
<feature type="transmembrane region" description="Helical" evidence="6">
    <location>
        <begin position="138"/>
        <end position="155"/>
    </location>
</feature>
<proteinExistence type="inferred from homology"/>
<feature type="transmembrane region" description="Helical" evidence="6">
    <location>
        <begin position="234"/>
        <end position="255"/>
    </location>
</feature>
<feature type="transmembrane region" description="Helical" evidence="6">
    <location>
        <begin position="267"/>
        <end position="284"/>
    </location>
</feature>
<dbReference type="Pfam" id="PF00892">
    <property type="entry name" value="EamA"/>
    <property type="match status" value="2"/>
</dbReference>
<reference evidence="8" key="2">
    <citation type="journal article" date="2021" name="PeerJ">
        <title>Extensive microbial diversity within the chicken gut microbiome revealed by metagenomics and culture.</title>
        <authorList>
            <person name="Gilroy R."/>
            <person name="Ravi A."/>
            <person name="Getino M."/>
            <person name="Pursley I."/>
            <person name="Horton D.L."/>
            <person name="Alikhan N.F."/>
            <person name="Baker D."/>
            <person name="Gharbi K."/>
            <person name="Hall N."/>
            <person name="Watson M."/>
            <person name="Adriaenssens E.M."/>
            <person name="Foster-Nyarko E."/>
            <person name="Jarju S."/>
            <person name="Secka A."/>
            <person name="Antonio M."/>
            <person name="Oren A."/>
            <person name="Chaudhuri R.R."/>
            <person name="La Ragione R."/>
            <person name="Hildebrand F."/>
            <person name="Pallen M.J."/>
        </authorList>
    </citation>
    <scope>NUCLEOTIDE SEQUENCE</scope>
    <source>
        <strain evidence="8">D5-748</strain>
    </source>
</reference>
<dbReference type="Proteomes" id="UP000823619">
    <property type="component" value="Unassembled WGS sequence"/>
</dbReference>
<comment type="similarity">
    <text evidence="2">Belongs to the EamA transporter family.</text>
</comment>
<evidence type="ECO:0000256" key="6">
    <source>
        <dbReference type="SAM" id="Phobius"/>
    </source>
</evidence>
<feature type="transmembrane region" description="Helical" evidence="6">
    <location>
        <begin position="85"/>
        <end position="103"/>
    </location>
</feature>
<reference evidence="8" key="1">
    <citation type="submission" date="2020-10" db="EMBL/GenBank/DDBJ databases">
        <authorList>
            <person name="Gilroy R."/>
        </authorList>
    </citation>
    <scope>NUCLEOTIDE SEQUENCE</scope>
    <source>
        <strain evidence="8">D5-748</strain>
    </source>
</reference>
<organism evidence="8 9">
    <name type="scientific">Candidatus Cryptobacteroides merdavium</name>
    <dbReference type="NCBI Taxonomy" id="2840769"/>
    <lineage>
        <taxon>Bacteria</taxon>
        <taxon>Pseudomonadati</taxon>
        <taxon>Bacteroidota</taxon>
        <taxon>Bacteroidia</taxon>
        <taxon>Bacteroidales</taxon>
        <taxon>Candidatus Cryptobacteroides</taxon>
    </lineage>
</organism>
<evidence type="ECO:0000313" key="9">
    <source>
        <dbReference type="Proteomes" id="UP000823619"/>
    </source>
</evidence>
<evidence type="ECO:0000313" key="8">
    <source>
        <dbReference type="EMBL" id="MBO8445123.1"/>
    </source>
</evidence>
<dbReference type="GO" id="GO:0016020">
    <property type="term" value="C:membrane"/>
    <property type="evidence" value="ECO:0007669"/>
    <property type="project" value="UniProtKB-SubCell"/>
</dbReference>
<comment type="caution">
    <text evidence="8">The sequence shown here is derived from an EMBL/GenBank/DDBJ whole genome shotgun (WGS) entry which is preliminary data.</text>
</comment>
<evidence type="ECO:0000259" key="7">
    <source>
        <dbReference type="Pfam" id="PF00892"/>
    </source>
</evidence>
<keyword evidence="5 6" id="KW-0472">Membrane</keyword>
<evidence type="ECO:0000256" key="4">
    <source>
        <dbReference type="ARBA" id="ARBA00022989"/>
    </source>
</evidence>
<accession>A0A9D9ECW4</accession>
<feature type="transmembrane region" description="Helical" evidence="6">
    <location>
        <begin position="198"/>
        <end position="222"/>
    </location>
</feature>
<feature type="transmembrane region" description="Helical" evidence="6">
    <location>
        <begin position="20"/>
        <end position="37"/>
    </location>
</feature>
<feature type="transmembrane region" description="Helical" evidence="6">
    <location>
        <begin position="109"/>
        <end position="131"/>
    </location>
</feature>
<evidence type="ECO:0000256" key="3">
    <source>
        <dbReference type="ARBA" id="ARBA00022692"/>
    </source>
</evidence>
<feature type="transmembrane region" description="Helical" evidence="6">
    <location>
        <begin position="57"/>
        <end position="73"/>
    </location>
</feature>
<dbReference type="PANTHER" id="PTHR32322:SF2">
    <property type="entry name" value="EAMA DOMAIN-CONTAINING PROTEIN"/>
    <property type="match status" value="1"/>
</dbReference>
<evidence type="ECO:0000256" key="1">
    <source>
        <dbReference type="ARBA" id="ARBA00004141"/>
    </source>
</evidence>